<gene>
    <name evidence="1" type="ordered locus">TREAZ_1254</name>
</gene>
<name>F5Y6L7_LEAAZ</name>
<keyword evidence="2" id="KW-1185">Reference proteome</keyword>
<dbReference type="EMBL" id="CP001841">
    <property type="protein sequence ID" value="AEF80908.1"/>
    <property type="molecule type" value="Genomic_DNA"/>
</dbReference>
<protein>
    <submittedName>
        <fullName evidence="1">Putative lipoprotein</fullName>
    </submittedName>
</protein>
<sequence length="209" mass="23186">MYIMKKYILSALIFAVLLFAACSSIPKVTRVEAASVIDLSGRWNDTDVRMVSTDLINECLNSPRVAQYIQEYISQNNGRLPACLVGSFKNDSSEHIDTSIISKNMEIAIVNSGRLDFVAGGDTREEIRAERQDQQANSSEETASALAYETGASLMLTGSVKAIIDKAGNKTVRSYFVSAELTNITTNRRLWMGENSEIKKEIKQSNYRP</sequence>
<organism evidence="1 2">
    <name type="scientific">Leadbettera azotonutricia (strain ATCC BAA-888 / DSM 13862 / ZAS-9)</name>
    <name type="common">Treponema azotonutricium</name>
    <dbReference type="NCBI Taxonomy" id="545695"/>
    <lineage>
        <taxon>Bacteria</taxon>
        <taxon>Pseudomonadati</taxon>
        <taxon>Spirochaetota</taxon>
        <taxon>Spirochaetia</taxon>
        <taxon>Spirochaetales</taxon>
        <taxon>Breznakiellaceae</taxon>
        <taxon>Leadbettera</taxon>
    </lineage>
</organism>
<dbReference type="PROSITE" id="PS51257">
    <property type="entry name" value="PROKAR_LIPOPROTEIN"/>
    <property type="match status" value="1"/>
</dbReference>
<dbReference type="Pfam" id="PF13036">
    <property type="entry name" value="LpoB"/>
    <property type="match status" value="1"/>
</dbReference>
<dbReference type="HOGENOM" id="CLU_114013_1_0_12"/>
<reference evidence="1 2" key="2">
    <citation type="journal article" date="2011" name="ISME J.">
        <title>RNA-seq reveals cooperative metabolic interactions between two termite-gut spirochete species in co-culture.</title>
        <authorList>
            <person name="Rosenthal A.Z."/>
            <person name="Matson E.G."/>
            <person name="Eldar A."/>
            <person name="Leadbetter J.R."/>
        </authorList>
    </citation>
    <scope>NUCLEOTIDE SEQUENCE [LARGE SCALE GENOMIC DNA]</scope>
    <source>
        <strain evidence="2">ATCC BAA-888 / DSM 13862 / ZAS-9</strain>
    </source>
</reference>
<proteinExistence type="predicted"/>
<dbReference type="eggNOG" id="COG3417">
    <property type="taxonomic scope" value="Bacteria"/>
</dbReference>
<evidence type="ECO:0000313" key="2">
    <source>
        <dbReference type="Proteomes" id="UP000009222"/>
    </source>
</evidence>
<keyword evidence="1" id="KW-0449">Lipoprotein</keyword>
<accession>F5Y6L7</accession>
<dbReference type="AlphaFoldDB" id="F5Y6L7"/>
<dbReference type="InterPro" id="IPR014094">
    <property type="entry name" value="LpoB"/>
</dbReference>
<dbReference type="STRING" id="545695.TREAZ_1254"/>
<dbReference type="Gene3D" id="3.40.50.10610">
    <property type="entry name" value="ABC-type transport auxiliary lipoprotein component"/>
    <property type="match status" value="1"/>
</dbReference>
<evidence type="ECO:0000313" key="1">
    <source>
        <dbReference type="EMBL" id="AEF80908.1"/>
    </source>
</evidence>
<reference evidence="2" key="1">
    <citation type="submission" date="2009-12" db="EMBL/GenBank/DDBJ databases">
        <title>Complete sequence of Treponema azotonutricium strain ZAS-9.</title>
        <authorList>
            <person name="Tetu S.G."/>
            <person name="Matson E."/>
            <person name="Ren Q."/>
            <person name="Seshadri R."/>
            <person name="Elbourne L."/>
            <person name="Hassan K.A."/>
            <person name="Durkin A."/>
            <person name="Radune D."/>
            <person name="Mohamoud Y."/>
            <person name="Shay R."/>
            <person name="Jin S."/>
            <person name="Zhang X."/>
            <person name="Lucey K."/>
            <person name="Ballor N.R."/>
            <person name="Ottesen E."/>
            <person name="Rosenthal R."/>
            <person name="Allen A."/>
            <person name="Leadbetter J.R."/>
            <person name="Paulsen I.T."/>
        </authorList>
    </citation>
    <scope>NUCLEOTIDE SEQUENCE [LARGE SCALE GENOMIC DNA]</scope>
    <source>
        <strain evidence="2">ATCC BAA-888 / DSM 13862 / ZAS-9</strain>
    </source>
</reference>
<dbReference type="InParanoid" id="F5Y6L7"/>
<dbReference type="Proteomes" id="UP000009222">
    <property type="component" value="Chromosome"/>
</dbReference>
<dbReference type="KEGG" id="taz:TREAZ_1254"/>